<evidence type="ECO:0008006" key="8">
    <source>
        <dbReference type="Google" id="ProtNLM"/>
    </source>
</evidence>
<dbReference type="SMART" id="SM00220">
    <property type="entry name" value="S_TKc"/>
    <property type="match status" value="1"/>
</dbReference>
<dbReference type="PROSITE" id="PS50011">
    <property type="entry name" value="PROTEIN_KINASE_DOM"/>
    <property type="match status" value="1"/>
</dbReference>
<dbReference type="InterPro" id="IPR015940">
    <property type="entry name" value="UBA"/>
</dbReference>
<feature type="region of interest" description="Disordered" evidence="3">
    <location>
        <begin position="289"/>
        <end position="327"/>
    </location>
</feature>
<proteinExistence type="predicted"/>
<keyword evidence="7" id="KW-1185">Reference proteome</keyword>
<feature type="compositionally biased region" description="Polar residues" evidence="3">
    <location>
        <begin position="752"/>
        <end position="761"/>
    </location>
</feature>
<feature type="domain" description="UBA" evidence="5">
    <location>
        <begin position="143"/>
        <end position="183"/>
    </location>
</feature>
<evidence type="ECO:0000256" key="1">
    <source>
        <dbReference type="ARBA" id="ARBA00022741"/>
    </source>
</evidence>
<reference evidence="6" key="1">
    <citation type="journal article" date="2023" name="Mol. Biol. Evol.">
        <title>Third-Generation Sequencing Reveals the Adaptive Role of the Epigenome in Three Deep-Sea Polychaetes.</title>
        <authorList>
            <person name="Perez M."/>
            <person name="Aroh O."/>
            <person name="Sun Y."/>
            <person name="Lan Y."/>
            <person name="Juniper S.K."/>
            <person name="Young C.R."/>
            <person name="Angers B."/>
            <person name="Qian P.Y."/>
        </authorList>
    </citation>
    <scope>NUCLEOTIDE SEQUENCE</scope>
    <source>
        <strain evidence="6">R07B-5</strain>
    </source>
</reference>
<dbReference type="GO" id="GO:0035556">
    <property type="term" value="P:intracellular signal transduction"/>
    <property type="evidence" value="ECO:0007669"/>
    <property type="project" value="TreeGrafter"/>
</dbReference>
<accession>A0AAD9P320</accession>
<feature type="compositionally biased region" description="Gly residues" evidence="3">
    <location>
        <begin position="314"/>
        <end position="327"/>
    </location>
</feature>
<dbReference type="SUPFAM" id="SSF56112">
    <property type="entry name" value="Protein kinase-like (PK-like)"/>
    <property type="match status" value="1"/>
</dbReference>
<sequence>MLTGCFVDFGFSNYYIPGEELSTWCGSPPYAAPEVFEGKRYLGPQIDIWSLGVVLYVLVCGALPFDSPTLQKLKDRVLAGRFRVPFFMSTDCEQLIRRMLVRDPKKRYTIAQIKQHKWMEVQSGQPKDPAPSPIGHHNSDAGEYNEQILRLMQSLGIDQLKTVQALEENRFDHYTAIYYLLLERLHCHRSNLPGEARADTRKRRPSTIAEQAMMHNNTSHRPALANVKTGMFSRTTDCVTLPQQSVASSQPLSDCCDATVPLKRSPGGTGPCGNMITTSIDEGVELDMASERGEQPTSSRTAGVYNNSSSTDGVPGGAPGQVDGGSGVLPSNVFGDLSQMASVTMSNQSISTGIGSAFTSFDSNTEADLMLGQSVGPFTCGGIVGPAGTAQLFGAATTTPPITSKFGHVPDGARGCADALDERMQTRSPIHFREGRRASDGLMTQGIIVFKQRLKESMKTRGVAELQKEIGNLHHHCDMTCTIEELQALQEQHPCRTDSLGANTRQWSLNEGTLLATANERPKLTVKRKSLPSPGQMDMIPPAYRLMHLNNLKCSLDGGSSPAVTTDGTSEPAFGAYTSPGFVVSDYQNASPVSSSAKSLQQQLLHHRLQQKRQIFQKQSQQPLMHHHQLFQQFQALHIDSSQPHVIQEEVTPGSAANGHQSCVAAQNCLAGKLASGHDVALPPGAHLLQFQHMSMCNCLAGSDKDRAPPMCNNSGVPPKPSLATFRQMSYKLAQQHPVAPQFRGDEPWQAPQLSAEQPLSTMFEEGAETDGAGQYGRVGDTSEHSQDEAATSMDTC</sequence>
<feature type="compositionally biased region" description="Polar residues" evidence="3">
    <location>
        <begin position="295"/>
        <end position="312"/>
    </location>
</feature>
<evidence type="ECO:0000256" key="2">
    <source>
        <dbReference type="ARBA" id="ARBA00022840"/>
    </source>
</evidence>
<comment type="caution">
    <text evidence="6">The sequence shown here is derived from an EMBL/GenBank/DDBJ whole genome shotgun (WGS) entry which is preliminary data.</text>
</comment>
<dbReference type="Gene3D" id="1.10.510.10">
    <property type="entry name" value="Transferase(Phosphotransferase) domain 1"/>
    <property type="match status" value="1"/>
</dbReference>
<feature type="region of interest" description="Disordered" evidence="3">
    <location>
        <begin position="743"/>
        <end position="797"/>
    </location>
</feature>
<dbReference type="InterPro" id="IPR000719">
    <property type="entry name" value="Prot_kinase_dom"/>
</dbReference>
<dbReference type="Pfam" id="PF00069">
    <property type="entry name" value="Pkinase"/>
    <property type="match status" value="1"/>
</dbReference>
<name>A0AAD9P320_RIDPI</name>
<dbReference type="CDD" id="cd14338">
    <property type="entry name" value="UBA_SIK"/>
    <property type="match status" value="1"/>
</dbReference>
<organism evidence="6 7">
    <name type="scientific">Ridgeia piscesae</name>
    <name type="common">Tubeworm</name>
    <dbReference type="NCBI Taxonomy" id="27915"/>
    <lineage>
        <taxon>Eukaryota</taxon>
        <taxon>Metazoa</taxon>
        <taxon>Spiralia</taxon>
        <taxon>Lophotrochozoa</taxon>
        <taxon>Annelida</taxon>
        <taxon>Polychaeta</taxon>
        <taxon>Sedentaria</taxon>
        <taxon>Canalipalpata</taxon>
        <taxon>Sabellida</taxon>
        <taxon>Siboglinidae</taxon>
        <taxon>Ridgeia</taxon>
    </lineage>
</organism>
<gene>
    <name evidence="6" type="ORF">NP493_172g01018</name>
</gene>
<protein>
    <recommendedName>
        <fullName evidence="8">Serine/threonine-protein kinase SIK2</fullName>
    </recommendedName>
</protein>
<dbReference type="PANTHER" id="PTHR24346:SF74">
    <property type="entry name" value="PROTEIN KINASE DOMAIN-CONTAINING PROTEIN"/>
    <property type="match status" value="1"/>
</dbReference>
<dbReference type="GO" id="GO:0005737">
    <property type="term" value="C:cytoplasm"/>
    <property type="evidence" value="ECO:0007669"/>
    <property type="project" value="TreeGrafter"/>
</dbReference>
<dbReference type="InterPro" id="IPR057380">
    <property type="entry name" value="UBA_SIK1/2/3"/>
</dbReference>
<evidence type="ECO:0000259" key="4">
    <source>
        <dbReference type="PROSITE" id="PS50011"/>
    </source>
</evidence>
<dbReference type="Pfam" id="PF23312">
    <property type="entry name" value="UBA_SIK3"/>
    <property type="match status" value="1"/>
</dbReference>
<dbReference type="EMBL" id="JAODUO010000173">
    <property type="protein sequence ID" value="KAK2187228.1"/>
    <property type="molecule type" value="Genomic_DNA"/>
</dbReference>
<evidence type="ECO:0000313" key="7">
    <source>
        <dbReference type="Proteomes" id="UP001209878"/>
    </source>
</evidence>
<feature type="region of interest" description="Disordered" evidence="3">
    <location>
        <begin position="120"/>
        <end position="139"/>
    </location>
</feature>
<feature type="domain" description="Protein kinase" evidence="4">
    <location>
        <begin position="1"/>
        <end position="119"/>
    </location>
</feature>
<dbReference type="PANTHER" id="PTHR24346">
    <property type="entry name" value="MAP/MICROTUBULE AFFINITY-REGULATING KINASE"/>
    <property type="match status" value="1"/>
</dbReference>
<dbReference type="GO" id="GO:0050321">
    <property type="term" value="F:tau-protein kinase activity"/>
    <property type="evidence" value="ECO:0007669"/>
    <property type="project" value="TreeGrafter"/>
</dbReference>
<dbReference type="GO" id="GO:0005524">
    <property type="term" value="F:ATP binding"/>
    <property type="evidence" value="ECO:0007669"/>
    <property type="project" value="UniProtKB-KW"/>
</dbReference>
<dbReference type="PROSITE" id="PS50030">
    <property type="entry name" value="UBA"/>
    <property type="match status" value="1"/>
</dbReference>
<dbReference type="GO" id="GO:0000226">
    <property type="term" value="P:microtubule cytoskeleton organization"/>
    <property type="evidence" value="ECO:0007669"/>
    <property type="project" value="TreeGrafter"/>
</dbReference>
<evidence type="ECO:0000259" key="5">
    <source>
        <dbReference type="PROSITE" id="PS50030"/>
    </source>
</evidence>
<dbReference type="AlphaFoldDB" id="A0AAD9P320"/>
<evidence type="ECO:0000256" key="3">
    <source>
        <dbReference type="SAM" id="MobiDB-lite"/>
    </source>
</evidence>
<evidence type="ECO:0000313" key="6">
    <source>
        <dbReference type="EMBL" id="KAK2187228.1"/>
    </source>
</evidence>
<dbReference type="InterPro" id="IPR011009">
    <property type="entry name" value="Kinase-like_dom_sf"/>
</dbReference>
<keyword evidence="1" id="KW-0547">Nucleotide-binding</keyword>
<keyword evidence="2" id="KW-0067">ATP-binding</keyword>
<dbReference type="Proteomes" id="UP001209878">
    <property type="component" value="Unassembled WGS sequence"/>
</dbReference>